<name>A0A2T2YCA0_9BACT</name>
<dbReference type="EMBL" id="PYFT01000001">
    <property type="protein sequence ID" value="PSR53151.1"/>
    <property type="molecule type" value="Genomic_DNA"/>
</dbReference>
<comment type="caution">
    <text evidence="2">The sequence shown here is derived from an EMBL/GenBank/DDBJ whole genome shotgun (WGS) entry which is preliminary data.</text>
</comment>
<evidence type="ECO:0000313" key="3">
    <source>
        <dbReference type="Proteomes" id="UP000240357"/>
    </source>
</evidence>
<evidence type="ECO:0000256" key="1">
    <source>
        <dbReference type="SAM" id="SignalP"/>
    </source>
</evidence>
<dbReference type="AlphaFoldDB" id="A0A2T2YCA0"/>
<proteinExistence type="predicted"/>
<sequence>MIKYFFYSVSFLFTGVLSACDNLPESPITKTAEFEQSPESHAVKPLIEETSGIADSKVNPGYLWVHEDSGRPTQLFLLNHNGIVARQIYLKGVVNRDWEDMARLGNELYMGDIGDNNKVYPEYAFYHFTEPTLTEDTIRNIKTIRFKYPDGSHDAEAFVVDPETKDIYIITKQDNPSRIYKLAFPYNYNGINAVSLEGSTKYTGIVSAATSADGKEVLLKTYTSMYYTSREGSESLLDALLKDFINIPYQLEPQGEAVTFAADNSGFFTLSEKGFTQSVNLNFYRRK</sequence>
<dbReference type="PROSITE" id="PS51257">
    <property type="entry name" value="PROKAR_LIPOPROTEIN"/>
    <property type="match status" value="1"/>
</dbReference>
<reference evidence="2 3" key="1">
    <citation type="submission" date="2018-03" db="EMBL/GenBank/DDBJ databases">
        <title>Adhaeribacter sp. HMF7605 Genome sequencing and assembly.</title>
        <authorList>
            <person name="Kang H."/>
            <person name="Kang J."/>
            <person name="Cha I."/>
            <person name="Kim H."/>
            <person name="Joh K."/>
        </authorList>
    </citation>
    <scope>NUCLEOTIDE SEQUENCE [LARGE SCALE GENOMIC DNA]</scope>
    <source>
        <strain evidence="2 3">HMF7605</strain>
    </source>
</reference>
<dbReference type="Proteomes" id="UP000240357">
    <property type="component" value="Unassembled WGS sequence"/>
</dbReference>
<feature type="chain" id="PRO_5015742794" description="PE-PGRS family protein" evidence="1">
    <location>
        <begin position="20"/>
        <end position="287"/>
    </location>
</feature>
<evidence type="ECO:0008006" key="4">
    <source>
        <dbReference type="Google" id="ProtNLM"/>
    </source>
</evidence>
<feature type="signal peptide" evidence="1">
    <location>
        <begin position="1"/>
        <end position="19"/>
    </location>
</feature>
<dbReference type="OrthoDB" id="9798438at2"/>
<organism evidence="2 3">
    <name type="scientific">Adhaeribacter arboris</name>
    <dbReference type="NCBI Taxonomy" id="2072846"/>
    <lineage>
        <taxon>Bacteria</taxon>
        <taxon>Pseudomonadati</taxon>
        <taxon>Bacteroidota</taxon>
        <taxon>Cytophagia</taxon>
        <taxon>Cytophagales</taxon>
        <taxon>Hymenobacteraceae</taxon>
        <taxon>Adhaeribacter</taxon>
    </lineage>
</organism>
<gene>
    <name evidence="2" type="ORF">AHMF7605_06205</name>
</gene>
<keyword evidence="1" id="KW-0732">Signal</keyword>
<protein>
    <recommendedName>
        <fullName evidence="4">PE-PGRS family protein</fullName>
    </recommendedName>
</protein>
<keyword evidence="3" id="KW-1185">Reference proteome</keyword>
<accession>A0A2T2YCA0</accession>
<evidence type="ECO:0000313" key="2">
    <source>
        <dbReference type="EMBL" id="PSR53151.1"/>
    </source>
</evidence>
<dbReference type="RefSeq" id="WP_106927492.1">
    <property type="nucleotide sequence ID" value="NZ_PYFT01000001.1"/>
</dbReference>